<dbReference type="RefSeq" id="WP_207542835.1">
    <property type="nucleotide sequence ID" value="NZ_JAFNAA010000074.1"/>
</dbReference>
<feature type="domain" description="LRAT" evidence="4">
    <location>
        <begin position="9"/>
        <end position="108"/>
    </location>
</feature>
<organism evidence="5 6">
    <name type="scientific">Plesiomonas shigelloides</name>
    <name type="common">Aeromonas shigelloides</name>
    <dbReference type="NCBI Taxonomy" id="703"/>
    <lineage>
        <taxon>Bacteria</taxon>
        <taxon>Pseudomonadati</taxon>
        <taxon>Pseudomonadota</taxon>
        <taxon>Gammaproteobacteria</taxon>
        <taxon>Enterobacterales</taxon>
        <taxon>Enterobacteriaceae</taxon>
        <taxon>Plesiomonas</taxon>
    </lineage>
</organism>
<sequence>MSSLRLGDHLITPRLGYTHHGIYVGNDDVIHYQGPSNGEPGEIVLSSLEAFCDGRSLHVRSHPDRAFSRAECVRRAYQRLGESDYNLLFNNCEHFVMWCIENETSSSQVNRVATSVALGQATKMAASKTTAVLATGASLGSTLGATAATSVAAASSAPVWVPVAVGIGSFYAVKKVWSWFTE</sequence>
<dbReference type="InterPro" id="IPR051496">
    <property type="entry name" value="H-rev107_PLA/AT"/>
</dbReference>
<dbReference type="PANTHER" id="PTHR13943:SF77">
    <property type="entry name" value="LRAT DOMAIN-CONTAINING PROTEIN"/>
    <property type="match status" value="1"/>
</dbReference>
<dbReference type="EMBL" id="JAFNAA010000074">
    <property type="protein sequence ID" value="MBO1109917.1"/>
    <property type="molecule type" value="Genomic_DNA"/>
</dbReference>
<proteinExistence type="predicted"/>
<accession>A0A8I2B780</accession>
<dbReference type="Pfam" id="PF04970">
    <property type="entry name" value="LRAT"/>
    <property type="match status" value="1"/>
</dbReference>
<comment type="caution">
    <text evidence="5">The sequence shown here is derived from an EMBL/GenBank/DDBJ whole genome shotgun (WGS) entry which is preliminary data.</text>
</comment>
<dbReference type="InterPro" id="IPR007053">
    <property type="entry name" value="LRAT_dom"/>
</dbReference>
<evidence type="ECO:0000313" key="6">
    <source>
        <dbReference type="Proteomes" id="UP000664658"/>
    </source>
</evidence>
<evidence type="ECO:0000256" key="3">
    <source>
        <dbReference type="ARBA" id="ARBA00023098"/>
    </source>
</evidence>
<evidence type="ECO:0000313" key="5">
    <source>
        <dbReference type="EMBL" id="MBO1109917.1"/>
    </source>
</evidence>
<reference evidence="5" key="1">
    <citation type="submission" date="2021-03" db="EMBL/GenBank/DDBJ databases">
        <title>Plesiomonas shigelloides zfcc0051, isolated from zebrafish feces.</title>
        <authorList>
            <person name="Vanderhoek Z."/>
            <person name="Gaulke C."/>
        </authorList>
    </citation>
    <scope>NUCLEOTIDE SEQUENCE</scope>
    <source>
        <strain evidence="5">Zfcc0051</strain>
    </source>
</reference>
<dbReference type="PANTHER" id="PTHR13943">
    <property type="entry name" value="HRAS-LIKE SUPPRESSOR - RELATED"/>
    <property type="match status" value="1"/>
</dbReference>
<evidence type="ECO:0000256" key="2">
    <source>
        <dbReference type="ARBA" id="ARBA00022801"/>
    </source>
</evidence>
<dbReference type="Gene3D" id="3.90.1720.10">
    <property type="entry name" value="endopeptidase domain like (from Nostoc punctiforme)"/>
    <property type="match status" value="1"/>
</dbReference>
<evidence type="ECO:0000256" key="1">
    <source>
        <dbReference type="ARBA" id="ARBA00022679"/>
    </source>
</evidence>
<gene>
    <name evidence="5" type="ORF">J2R62_17280</name>
</gene>
<dbReference type="GO" id="GO:0070292">
    <property type="term" value="P:N-acylphosphatidylethanolamine metabolic process"/>
    <property type="evidence" value="ECO:0007669"/>
    <property type="project" value="TreeGrafter"/>
</dbReference>
<name>A0A8I2B780_PLESH</name>
<keyword evidence="1 5" id="KW-0808">Transferase</keyword>
<evidence type="ECO:0000259" key="4">
    <source>
        <dbReference type="PROSITE" id="PS51934"/>
    </source>
</evidence>
<dbReference type="Proteomes" id="UP000664658">
    <property type="component" value="Unassembled WGS sequence"/>
</dbReference>
<dbReference type="GO" id="GO:0016410">
    <property type="term" value="F:N-acyltransferase activity"/>
    <property type="evidence" value="ECO:0007669"/>
    <property type="project" value="TreeGrafter"/>
</dbReference>
<dbReference type="GO" id="GO:0008970">
    <property type="term" value="F:phospholipase A1 activity"/>
    <property type="evidence" value="ECO:0007669"/>
    <property type="project" value="TreeGrafter"/>
</dbReference>
<protein>
    <submittedName>
        <fullName evidence="5">Lecithin retinol acyltransferase family protein</fullName>
    </submittedName>
</protein>
<dbReference type="AlphaFoldDB" id="A0A8I2B780"/>
<keyword evidence="5" id="KW-0012">Acyltransferase</keyword>
<keyword evidence="3" id="KW-0443">Lipid metabolism</keyword>
<dbReference type="GO" id="GO:0004623">
    <property type="term" value="F:phospholipase A2 activity"/>
    <property type="evidence" value="ECO:0007669"/>
    <property type="project" value="TreeGrafter"/>
</dbReference>
<keyword evidence="2" id="KW-0378">Hydrolase</keyword>
<dbReference type="PROSITE" id="PS51934">
    <property type="entry name" value="LRAT"/>
    <property type="match status" value="1"/>
</dbReference>
<dbReference type="GO" id="GO:0005737">
    <property type="term" value="C:cytoplasm"/>
    <property type="evidence" value="ECO:0007669"/>
    <property type="project" value="TreeGrafter"/>
</dbReference>